<dbReference type="EMBL" id="MHHZ01000023">
    <property type="protein sequence ID" value="OGY40931.1"/>
    <property type="molecule type" value="Genomic_DNA"/>
</dbReference>
<dbReference type="Gene3D" id="1.10.3210.10">
    <property type="entry name" value="Hypothetical protein af1432"/>
    <property type="match status" value="1"/>
</dbReference>
<evidence type="ECO:0008006" key="3">
    <source>
        <dbReference type="Google" id="ProtNLM"/>
    </source>
</evidence>
<dbReference type="Pfam" id="PF13328">
    <property type="entry name" value="HD_4"/>
    <property type="match status" value="1"/>
</dbReference>
<dbReference type="AlphaFoldDB" id="A0A1G1XLT1"/>
<comment type="caution">
    <text evidence="1">The sequence shown here is derived from an EMBL/GenBank/DDBJ whole genome shotgun (WGS) entry which is preliminary data.</text>
</comment>
<accession>A0A1G1XLT1</accession>
<reference evidence="1 2" key="1">
    <citation type="journal article" date="2016" name="Nat. Commun.">
        <title>Thousands of microbial genomes shed light on interconnected biogeochemical processes in an aquifer system.</title>
        <authorList>
            <person name="Anantharaman K."/>
            <person name="Brown C.T."/>
            <person name="Hug L.A."/>
            <person name="Sharon I."/>
            <person name="Castelle C.J."/>
            <person name="Probst A.J."/>
            <person name="Thomas B.C."/>
            <person name="Singh A."/>
            <person name="Wilkins M.J."/>
            <person name="Karaoz U."/>
            <person name="Brodie E.L."/>
            <person name="Williams K.H."/>
            <person name="Hubbard S.S."/>
            <person name="Banfield J.F."/>
        </authorList>
    </citation>
    <scope>NUCLEOTIDE SEQUENCE [LARGE SCALE GENOMIC DNA]</scope>
</reference>
<dbReference type="InterPro" id="IPR052194">
    <property type="entry name" value="MESH1"/>
</dbReference>
<dbReference type="PANTHER" id="PTHR46246">
    <property type="entry name" value="GUANOSINE-3',5'-BIS(DIPHOSPHATE) 3'-PYROPHOSPHOHYDROLASE MESH1"/>
    <property type="match status" value="1"/>
</dbReference>
<evidence type="ECO:0000313" key="2">
    <source>
        <dbReference type="Proteomes" id="UP000176498"/>
    </source>
</evidence>
<name>A0A1G1XLT1_9BACT</name>
<dbReference type="GO" id="GO:0008893">
    <property type="term" value="F:guanosine-3',5'-bis(diphosphate) 3'-diphosphatase activity"/>
    <property type="evidence" value="ECO:0007669"/>
    <property type="project" value="TreeGrafter"/>
</dbReference>
<dbReference type="SUPFAM" id="SSF109604">
    <property type="entry name" value="HD-domain/PDEase-like"/>
    <property type="match status" value="1"/>
</dbReference>
<proteinExistence type="predicted"/>
<dbReference type="Proteomes" id="UP000176498">
    <property type="component" value="Unassembled WGS sequence"/>
</dbReference>
<sequence>MEGYWTLKTRRAVVLAADILRDERAEGILNIFLNMGTAIIMALLKAPQEIVTASILQGMLCDITDTEKFKKLQQQIMVEFGSDVLMHVMIQPQSYYPMLWKDEDFKIFPELEEYSIEKIFKAIVTGAMAHGDQRRKEKNIPFFCHPLNTAILLALLRASEDQIIAAIFHDTLEDTNITAEEIGAFGPNVLHIVLAGTEEDRHRSWEERKQQTIQKLYEADLDVKVDICADKLDNLQSIYDALLEERYNYPKSFENAKVWTKFTRGYDHQKWYYQNVVRALFHNIENIKNPPNIFGTLMRLAEDIFGERIIEDEAIRALVPSRH</sequence>
<protein>
    <recommendedName>
        <fullName evidence="3">HD/PDEase domain-containing protein</fullName>
    </recommendedName>
</protein>
<gene>
    <name evidence="1" type="ORF">A2Y82_03660</name>
</gene>
<evidence type="ECO:0000313" key="1">
    <source>
        <dbReference type="EMBL" id="OGY40931.1"/>
    </source>
</evidence>
<dbReference type="PANTHER" id="PTHR46246:SF1">
    <property type="entry name" value="GUANOSINE-3',5'-BIS(DIPHOSPHATE) 3'-PYROPHOSPHOHYDROLASE MESH1"/>
    <property type="match status" value="1"/>
</dbReference>
<organism evidence="1 2">
    <name type="scientific">Candidatus Buchananbacteria bacterium RBG_13_36_9</name>
    <dbReference type="NCBI Taxonomy" id="1797530"/>
    <lineage>
        <taxon>Bacteria</taxon>
        <taxon>Candidatus Buchananiibacteriota</taxon>
    </lineage>
</organism>